<dbReference type="PANTHER" id="PTHR14795:SF0">
    <property type="entry name" value="TRANSMEMBRANE PROTEIN 62"/>
    <property type="match status" value="1"/>
</dbReference>
<proteinExistence type="predicted"/>
<dbReference type="SUPFAM" id="SSF56300">
    <property type="entry name" value="Metallo-dependent phosphatases"/>
    <property type="match status" value="1"/>
</dbReference>
<dbReference type="InterPro" id="IPR056229">
    <property type="entry name" value="Ig_TMM62"/>
</dbReference>
<reference evidence="6 7" key="1">
    <citation type="submission" date="2023-12" db="EMBL/GenBank/DDBJ databases">
        <title>A high-quality genome assembly for Dillenia turbinata (Dilleniales).</title>
        <authorList>
            <person name="Chanderbali A."/>
        </authorList>
    </citation>
    <scope>NUCLEOTIDE SEQUENCE [LARGE SCALE GENOMIC DNA]</scope>
    <source>
        <strain evidence="6">LSX21</strain>
        <tissue evidence="6">Leaf</tissue>
    </source>
</reference>
<evidence type="ECO:0000256" key="2">
    <source>
        <dbReference type="SAM" id="SignalP"/>
    </source>
</evidence>
<feature type="domain" description="TMEM62 C-terminal" evidence="5">
    <location>
        <begin position="483"/>
        <end position="691"/>
    </location>
</feature>
<dbReference type="Proteomes" id="UP001370490">
    <property type="component" value="Unassembled WGS sequence"/>
</dbReference>
<keyword evidence="1" id="KW-0812">Transmembrane</keyword>
<evidence type="ECO:0000259" key="5">
    <source>
        <dbReference type="Pfam" id="PF24394"/>
    </source>
</evidence>
<dbReference type="Pfam" id="PF24384">
    <property type="entry name" value="Ig_TMM62"/>
    <property type="match status" value="1"/>
</dbReference>
<name>A0AAN8V5X1_9MAGN</name>
<dbReference type="EMBL" id="JBAMMX010000013">
    <property type="protein sequence ID" value="KAK6928988.1"/>
    <property type="molecule type" value="Genomic_DNA"/>
</dbReference>
<dbReference type="InterPro" id="IPR056230">
    <property type="entry name" value="TMEM62_C"/>
</dbReference>
<evidence type="ECO:0000313" key="7">
    <source>
        <dbReference type="Proteomes" id="UP001370490"/>
    </source>
</evidence>
<evidence type="ECO:0000259" key="4">
    <source>
        <dbReference type="Pfam" id="PF24384"/>
    </source>
</evidence>
<evidence type="ECO:0000313" key="6">
    <source>
        <dbReference type="EMBL" id="KAK6928988.1"/>
    </source>
</evidence>
<feature type="domain" description="Calcineurin-like phosphoesterase" evidence="3">
    <location>
        <begin position="43"/>
        <end position="260"/>
    </location>
</feature>
<dbReference type="Gene3D" id="3.60.21.10">
    <property type="match status" value="1"/>
</dbReference>
<dbReference type="InterPro" id="IPR004843">
    <property type="entry name" value="Calcineurin-like_PHP"/>
</dbReference>
<feature type="transmembrane region" description="Helical" evidence="1">
    <location>
        <begin position="538"/>
        <end position="557"/>
    </location>
</feature>
<feature type="transmembrane region" description="Helical" evidence="1">
    <location>
        <begin position="687"/>
        <end position="706"/>
    </location>
</feature>
<dbReference type="InterPro" id="IPR029052">
    <property type="entry name" value="Metallo-depent_PP-like"/>
</dbReference>
<keyword evidence="1" id="KW-1133">Transmembrane helix</keyword>
<feature type="transmembrane region" description="Helical" evidence="1">
    <location>
        <begin position="655"/>
        <end position="672"/>
    </location>
</feature>
<gene>
    <name evidence="6" type="ORF">RJ641_005193</name>
</gene>
<dbReference type="PANTHER" id="PTHR14795">
    <property type="entry name" value="HELICASE RELATED"/>
    <property type="match status" value="1"/>
</dbReference>
<accession>A0AAN8V5X1</accession>
<feature type="chain" id="PRO_5043010127" evidence="2">
    <location>
        <begin position="21"/>
        <end position="711"/>
    </location>
</feature>
<keyword evidence="7" id="KW-1185">Reference proteome</keyword>
<feature type="signal peptide" evidence="2">
    <location>
        <begin position="1"/>
        <end position="20"/>
    </location>
</feature>
<evidence type="ECO:0000259" key="3">
    <source>
        <dbReference type="Pfam" id="PF00149"/>
    </source>
</evidence>
<comment type="caution">
    <text evidence="6">The sequence shown here is derived from an EMBL/GenBank/DDBJ whole genome shotgun (WGS) entry which is preliminary data.</text>
</comment>
<keyword evidence="2" id="KW-0732">Signal</keyword>
<feature type="transmembrane region" description="Helical" evidence="1">
    <location>
        <begin position="481"/>
        <end position="504"/>
    </location>
</feature>
<feature type="domain" description="TMEM62 Ig-like" evidence="4">
    <location>
        <begin position="335"/>
        <end position="460"/>
    </location>
</feature>
<evidence type="ECO:0000256" key="1">
    <source>
        <dbReference type="SAM" id="Phobius"/>
    </source>
</evidence>
<sequence>MGTLILVVLACLSLISQSKCQEIARPNSRKVMELRGSPQSVIWVVQLSDLHFSVHHPDRALDFRTIVGPTLSMINPSLVLITGDLTDGKSKDMLTMKQDKHEWIEYQQVMDDVIRTSRLDKSIFYDLRGNHDNFGVPVVGGSFDFFSQYSISGQLGRRGNVNSVTVQSGDRKHLFVGVDSTMTVGLRGPTNVFGHPTDELLSDLDTELSQWDSLSSEPVTKISFGHFPLSFSAASSSGKSLKDIFLKHSVSAYLCGHLHTKFGKNLKRHHRLGHHLFQLNIHQNLSGSKKNCSSLPVEEFWEWEMGDWRKSRAMRIVAIDHGHVSFADLRFDSGAKKTIIVPTFPLDSRLMFDTASGRDYECQAMNRLAYQTIRALVFSVSPVVSVIARIYDSTSGHHDLVLEAQMIKSNLSSGDLYAAPWNYQAFEDPSPDRYWLQIEATDIMGRASLTELRPFSVNGLSAKLTWTWKEFLVMGCQWDALYYPIFWFCLISMFAVLIIPKVLLTFSKNQYQYKSLIADKSLISFVIWVLKELCKFPVIWFSLLGYLFYLILFPWFYGQVFTEAAERGYMTYKGWLVNLSIQKKVEFIGSPDILMIVLSHLVFVVLSAILTIAGLAAEREAYRVHMLTLSGKKEDDYGHERRCNGRSKFFFGRRLVRKLLLVVCLAIYWKHFKSCRALAKGYEMNPFLHFPIYSLFIPLLLAYAAYKTQRA</sequence>
<keyword evidence="1" id="KW-0472">Membrane</keyword>
<organism evidence="6 7">
    <name type="scientific">Dillenia turbinata</name>
    <dbReference type="NCBI Taxonomy" id="194707"/>
    <lineage>
        <taxon>Eukaryota</taxon>
        <taxon>Viridiplantae</taxon>
        <taxon>Streptophyta</taxon>
        <taxon>Embryophyta</taxon>
        <taxon>Tracheophyta</taxon>
        <taxon>Spermatophyta</taxon>
        <taxon>Magnoliopsida</taxon>
        <taxon>eudicotyledons</taxon>
        <taxon>Gunneridae</taxon>
        <taxon>Pentapetalae</taxon>
        <taxon>Dilleniales</taxon>
        <taxon>Dilleniaceae</taxon>
        <taxon>Dillenia</taxon>
    </lineage>
</organism>
<dbReference type="Pfam" id="PF24394">
    <property type="entry name" value="TMEM62_C"/>
    <property type="match status" value="1"/>
</dbReference>
<dbReference type="Pfam" id="PF00149">
    <property type="entry name" value="Metallophos"/>
    <property type="match status" value="1"/>
</dbReference>
<dbReference type="AlphaFoldDB" id="A0AAN8V5X1"/>
<protein>
    <submittedName>
        <fullName evidence="6">Calcineurin-like phosphoesterase domain, ApaH type</fullName>
    </submittedName>
</protein>
<dbReference type="GO" id="GO:0016787">
    <property type="term" value="F:hydrolase activity"/>
    <property type="evidence" value="ECO:0007669"/>
    <property type="project" value="InterPro"/>
</dbReference>
<feature type="transmembrane region" description="Helical" evidence="1">
    <location>
        <begin position="593"/>
        <end position="617"/>
    </location>
</feature>